<dbReference type="InterPro" id="IPR032675">
    <property type="entry name" value="LRR_dom_sf"/>
</dbReference>
<dbReference type="Proteomes" id="UP000799302">
    <property type="component" value="Unassembled WGS sequence"/>
</dbReference>
<name>A0A6A6UFM6_9PEZI</name>
<evidence type="ECO:0000313" key="1">
    <source>
        <dbReference type="EMBL" id="KAF2670361.1"/>
    </source>
</evidence>
<sequence length="458" mass="53451">MNSLPQEIIDRIAIFVEAPTYDDNSTSWHPNGDQESRARLANLRLVNYRFCQGAAIRLYRVVHMHDRRPKRLEELCGSRYKSNVKQICLRFCFSNWTPDILGSTRKLLCSLSTIPSITALYITIFTRRLTWGWPYNEAEDMRMSAALTTIFEQFSSGQLKKVCLRLPGVAEVPWEGGPSILVAVFGKLRSLNLQICPHERGFITTNKPVGFEWIGLARNLESLRLQSTAGSSWTDMKYLDTKHLCRLHTIELVNMKVTEAQLTGIIVKQNQYTLKDITLAEMALTHGSWKTLCLAMCKLPNLIEMDFHDNGYFTSEHLFRFAMYRKTDDEENNFFRRHHDHDMDYEFTYDDDYEDDCALGDLQRHVNANRRRNNLLQYRKERYRFVKEVPFKLLLPEDYTLTDENAEKELAYAEYIKNEDTEELEGYTTLSDERPIVLLDAPKYLDYIKDAALGHENE</sequence>
<evidence type="ECO:0000313" key="2">
    <source>
        <dbReference type="Proteomes" id="UP000799302"/>
    </source>
</evidence>
<proteinExistence type="predicted"/>
<keyword evidence="2" id="KW-1185">Reference proteome</keyword>
<reference evidence="1" key="1">
    <citation type="journal article" date="2020" name="Stud. Mycol.">
        <title>101 Dothideomycetes genomes: a test case for predicting lifestyles and emergence of pathogens.</title>
        <authorList>
            <person name="Haridas S."/>
            <person name="Albert R."/>
            <person name="Binder M."/>
            <person name="Bloem J."/>
            <person name="Labutti K."/>
            <person name="Salamov A."/>
            <person name="Andreopoulos B."/>
            <person name="Baker S."/>
            <person name="Barry K."/>
            <person name="Bills G."/>
            <person name="Bluhm B."/>
            <person name="Cannon C."/>
            <person name="Castanera R."/>
            <person name="Culley D."/>
            <person name="Daum C."/>
            <person name="Ezra D."/>
            <person name="Gonzalez J."/>
            <person name="Henrissat B."/>
            <person name="Kuo A."/>
            <person name="Liang C."/>
            <person name="Lipzen A."/>
            <person name="Lutzoni F."/>
            <person name="Magnuson J."/>
            <person name="Mondo S."/>
            <person name="Nolan M."/>
            <person name="Ohm R."/>
            <person name="Pangilinan J."/>
            <person name="Park H.-J."/>
            <person name="Ramirez L."/>
            <person name="Alfaro M."/>
            <person name="Sun H."/>
            <person name="Tritt A."/>
            <person name="Yoshinaga Y."/>
            <person name="Zwiers L.-H."/>
            <person name="Turgeon B."/>
            <person name="Goodwin S."/>
            <person name="Spatafora J."/>
            <person name="Crous P."/>
            <person name="Grigoriev I."/>
        </authorList>
    </citation>
    <scope>NUCLEOTIDE SEQUENCE</scope>
    <source>
        <strain evidence="1">CBS 115976</strain>
    </source>
</reference>
<accession>A0A6A6UFM6</accession>
<dbReference type="OrthoDB" id="4505556at2759"/>
<dbReference type="Gene3D" id="3.80.10.10">
    <property type="entry name" value="Ribonuclease Inhibitor"/>
    <property type="match status" value="1"/>
</dbReference>
<protein>
    <submittedName>
        <fullName evidence="1">Uncharacterized protein</fullName>
    </submittedName>
</protein>
<dbReference type="EMBL" id="MU004234">
    <property type="protein sequence ID" value="KAF2670361.1"/>
    <property type="molecule type" value="Genomic_DNA"/>
</dbReference>
<organism evidence="1 2">
    <name type="scientific">Microthyrium microscopicum</name>
    <dbReference type="NCBI Taxonomy" id="703497"/>
    <lineage>
        <taxon>Eukaryota</taxon>
        <taxon>Fungi</taxon>
        <taxon>Dikarya</taxon>
        <taxon>Ascomycota</taxon>
        <taxon>Pezizomycotina</taxon>
        <taxon>Dothideomycetes</taxon>
        <taxon>Dothideomycetes incertae sedis</taxon>
        <taxon>Microthyriales</taxon>
        <taxon>Microthyriaceae</taxon>
        <taxon>Microthyrium</taxon>
    </lineage>
</organism>
<dbReference type="SUPFAM" id="SSF52047">
    <property type="entry name" value="RNI-like"/>
    <property type="match status" value="1"/>
</dbReference>
<dbReference type="AlphaFoldDB" id="A0A6A6UFM6"/>
<gene>
    <name evidence="1" type="ORF">BT63DRAFT_478528</name>
</gene>